<sequence>MAATDQLCHAAELIELARGEETEDGNPLTAVRHYTTAMEIIASEASRCAALISNDDARRFFLFQARAKMEVYYERTALLLQVANESGLLDKPSSKNGSPTHILTDYPPALFTAPVTSGEKNCAGGAASHGNGGGGSVLGIPLFSRGSAASTQPGVDHDNAKESSMNSYLKPALEDAIPTPPVTPGIDLDEFLKSLGAPPDS</sequence>
<dbReference type="GeneID" id="94293044"/>
<name>A0A836LGK5_9TRYP</name>
<comment type="caution">
    <text evidence="1">The sequence shown here is derived from an EMBL/GenBank/DDBJ whole genome shotgun (WGS) entry which is preliminary data.</text>
</comment>
<keyword evidence="2" id="KW-1185">Reference proteome</keyword>
<evidence type="ECO:0000313" key="1">
    <source>
        <dbReference type="EMBL" id="KAG5510127.1"/>
    </source>
</evidence>
<dbReference type="KEGG" id="phet:94293044"/>
<dbReference type="AlphaFoldDB" id="A0A836LGK5"/>
<dbReference type="Proteomes" id="UP000674318">
    <property type="component" value="Unassembled WGS sequence"/>
</dbReference>
<dbReference type="EMBL" id="JAFJZO010000011">
    <property type="protein sequence ID" value="KAG5510127.1"/>
    <property type="molecule type" value="Genomic_DNA"/>
</dbReference>
<dbReference type="OrthoDB" id="277516at2759"/>
<proteinExistence type="predicted"/>
<reference evidence="1 2" key="1">
    <citation type="submission" date="2021-02" db="EMBL/GenBank/DDBJ databases">
        <title>Porcisia hertigi Genome sequencing and assembly.</title>
        <authorList>
            <person name="Almutairi H."/>
            <person name="Gatherer D."/>
        </authorList>
    </citation>
    <scope>NUCLEOTIDE SEQUENCE [LARGE SCALE GENOMIC DNA]</scope>
    <source>
        <strain evidence="1 2">C119</strain>
    </source>
</reference>
<evidence type="ECO:0000313" key="2">
    <source>
        <dbReference type="Proteomes" id="UP000674318"/>
    </source>
</evidence>
<accession>A0A836LGK5</accession>
<gene>
    <name evidence="1" type="ORF">JKF63_07023</name>
</gene>
<organism evidence="1 2">
    <name type="scientific">Porcisia hertigi</name>
    <dbReference type="NCBI Taxonomy" id="2761500"/>
    <lineage>
        <taxon>Eukaryota</taxon>
        <taxon>Discoba</taxon>
        <taxon>Euglenozoa</taxon>
        <taxon>Kinetoplastea</taxon>
        <taxon>Metakinetoplastina</taxon>
        <taxon>Trypanosomatida</taxon>
        <taxon>Trypanosomatidae</taxon>
        <taxon>Leishmaniinae</taxon>
        <taxon>Porcisia</taxon>
    </lineage>
</organism>
<dbReference type="RefSeq" id="XP_067758976.1">
    <property type="nucleotide sequence ID" value="XM_067902967.1"/>
</dbReference>
<protein>
    <submittedName>
        <fullName evidence="1">Uncharacterized protein</fullName>
    </submittedName>
</protein>